<name>A0AAQ3WYW1_PASNO</name>
<reference evidence="1 2" key="1">
    <citation type="submission" date="2024-02" db="EMBL/GenBank/DDBJ databases">
        <title>High-quality chromosome-scale genome assembly of Pensacola bahiagrass (Paspalum notatum Flugge var. saurae).</title>
        <authorList>
            <person name="Vega J.M."/>
            <person name="Podio M."/>
            <person name="Orjuela J."/>
            <person name="Siena L.A."/>
            <person name="Pessino S.C."/>
            <person name="Combes M.C."/>
            <person name="Mariac C."/>
            <person name="Albertini E."/>
            <person name="Pupilli F."/>
            <person name="Ortiz J.P.A."/>
            <person name="Leblanc O."/>
        </authorList>
    </citation>
    <scope>NUCLEOTIDE SEQUENCE [LARGE SCALE GENOMIC DNA]</scope>
    <source>
        <strain evidence="1">R1</strain>
        <tissue evidence="1">Leaf</tissue>
    </source>
</reference>
<accession>A0AAQ3WYW1</accession>
<keyword evidence="2" id="KW-1185">Reference proteome</keyword>
<dbReference type="EMBL" id="CP144750">
    <property type="protein sequence ID" value="WVZ78651.1"/>
    <property type="molecule type" value="Genomic_DNA"/>
</dbReference>
<proteinExistence type="predicted"/>
<organism evidence="1 2">
    <name type="scientific">Paspalum notatum var. saurae</name>
    <dbReference type="NCBI Taxonomy" id="547442"/>
    <lineage>
        <taxon>Eukaryota</taxon>
        <taxon>Viridiplantae</taxon>
        <taxon>Streptophyta</taxon>
        <taxon>Embryophyta</taxon>
        <taxon>Tracheophyta</taxon>
        <taxon>Spermatophyta</taxon>
        <taxon>Magnoliopsida</taxon>
        <taxon>Liliopsida</taxon>
        <taxon>Poales</taxon>
        <taxon>Poaceae</taxon>
        <taxon>PACMAD clade</taxon>
        <taxon>Panicoideae</taxon>
        <taxon>Andropogonodae</taxon>
        <taxon>Paspaleae</taxon>
        <taxon>Paspalinae</taxon>
        <taxon>Paspalum</taxon>
    </lineage>
</organism>
<gene>
    <name evidence="1" type="ORF">U9M48_026331</name>
</gene>
<sequence length="29" mass="3280">MVGTAPEVSQFDVKQLSSMSLMLSIQEHW</sequence>
<dbReference type="AlphaFoldDB" id="A0AAQ3WYW1"/>
<evidence type="ECO:0000313" key="2">
    <source>
        <dbReference type="Proteomes" id="UP001341281"/>
    </source>
</evidence>
<protein>
    <submittedName>
        <fullName evidence="1">Uncharacterized protein</fullName>
    </submittedName>
</protein>
<dbReference type="Proteomes" id="UP001341281">
    <property type="component" value="Chromosome 06"/>
</dbReference>
<evidence type="ECO:0000313" key="1">
    <source>
        <dbReference type="EMBL" id="WVZ78651.1"/>
    </source>
</evidence>